<accession>A0ABR9HRY4</accession>
<dbReference type="Proteomes" id="UP000631670">
    <property type="component" value="Unassembled WGS sequence"/>
</dbReference>
<dbReference type="EMBL" id="JADBEG010000001">
    <property type="protein sequence ID" value="MBE1493684.1"/>
    <property type="molecule type" value="Genomic_DNA"/>
</dbReference>
<dbReference type="RefSeq" id="WP_158104431.1">
    <property type="nucleotide sequence ID" value="NZ_JADBEG010000001.1"/>
</dbReference>
<evidence type="ECO:0000313" key="2">
    <source>
        <dbReference type="Proteomes" id="UP000631670"/>
    </source>
</evidence>
<evidence type="ECO:0000313" key="1">
    <source>
        <dbReference type="EMBL" id="MBE1493684.1"/>
    </source>
</evidence>
<comment type="caution">
    <text evidence="1">The sequence shown here is derived from an EMBL/GenBank/DDBJ whole genome shotgun (WGS) entry which is preliminary data.</text>
</comment>
<gene>
    <name evidence="1" type="ORF">H4696_000784</name>
</gene>
<keyword evidence="2" id="KW-1185">Reference proteome</keyword>
<protein>
    <submittedName>
        <fullName evidence="1">Uncharacterized protein</fullName>
    </submittedName>
</protein>
<proteinExistence type="predicted"/>
<name>A0ABR9HRY4_9PSEU</name>
<organism evidence="1 2">
    <name type="scientific">Amycolatopsis lexingtonensis</name>
    <dbReference type="NCBI Taxonomy" id="218822"/>
    <lineage>
        <taxon>Bacteria</taxon>
        <taxon>Bacillati</taxon>
        <taxon>Actinomycetota</taxon>
        <taxon>Actinomycetes</taxon>
        <taxon>Pseudonocardiales</taxon>
        <taxon>Pseudonocardiaceae</taxon>
        <taxon>Amycolatopsis</taxon>
    </lineage>
</organism>
<sequence length="54" mass="5841">MFAFLIDFALHLTATIVVAVRLGLSFWPGLTGRPPTRGRLAGMWPLTAMMALPG</sequence>
<reference evidence="1 2" key="1">
    <citation type="submission" date="2020-10" db="EMBL/GenBank/DDBJ databases">
        <title>Sequencing the genomes of 1000 actinobacteria strains.</title>
        <authorList>
            <person name="Klenk H.-P."/>
        </authorList>
    </citation>
    <scope>NUCLEOTIDE SEQUENCE [LARGE SCALE GENOMIC DNA]</scope>
    <source>
        <strain evidence="1 2">DSM 44653</strain>
    </source>
</reference>